<feature type="transmembrane region" description="Helical" evidence="8">
    <location>
        <begin position="519"/>
        <end position="537"/>
    </location>
</feature>
<dbReference type="Pfam" id="PF00083">
    <property type="entry name" value="Sugar_tr"/>
    <property type="match status" value="2"/>
</dbReference>
<gene>
    <name evidence="10" type="ORF">U9M48_007483</name>
</gene>
<protein>
    <recommendedName>
        <fullName evidence="9">Major facilitator superfamily (MFS) profile domain-containing protein</fullName>
    </recommendedName>
</protein>
<evidence type="ECO:0000256" key="4">
    <source>
        <dbReference type="ARBA" id="ARBA00022692"/>
    </source>
</evidence>
<evidence type="ECO:0000256" key="1">
    <source>
        <dbReference type="ARBA" id="ARBA00004141"/>
    </source>
</evidence>
<evidence type="ECO:0000259" key="9">
    <source>
        <dbReference type="PROSITE" id="PS50850"/>
    </source>
</evidence>
<feature type="transmembrane region" description="Helical" evidence="8">
    <location>
        <begin position="417"/>
        <end position="439"/>
    </location>
</feature>
<comment type="similarity">
    <text evidence="2">Belongs to the major facilitator superfamily. Sugar transporter (TC 2.A.1.1) family.</text>
</comment>
<feature type="transmembrane region" description="Helical" evidence="8">
    <location>
        <begin position="171"/>
        <end position="192"/>
    </location>
</feature>
<dbReference type="GO" id="GO:0051119">
    <property type="term" value="F:sugar transmembrane transporter activity"/>
    <property type="evidence" value="ECO:0007669"/>
    <property type="project" value="InterPro"/>
</dbReference>
<evidence type="ECO:0000256" key="2">
    <source>
        <dbReference type="ARBA" id="ARBA00010992"/>
    </source>
</evidence>
<feature type="domain" description="Major facilitator superfamily (MFS) profile" evidence="9">
    <location>
        <begin position="87"/>
        <end position="541"/>
    </location>
</feature>
<feature type="transmembrane region" description="Helical" evidence="8">
    <location>
        <begin position="451"/>
        <end position="475"/>
    </location>
</feature>
<feature type="transmembrane region" description="Helical" evidence="8">
    <location>
        <begin position="390"/>
        <end position="410"/>
    </location>
</feature>
<dbReference type="PANTHER" id="PTHR48021">
    <property type="match status" value="1"/>
</dbReference>
<keyword evidence="6 8" id="KW-0472">Membrane</keyword>
<dbReference type="InterPro" id="IPR020846">
    <property type="entry name" value="MFS_dom"/>
</dbReference>
<feature type="transmembrane region" description="Helical" evidence="8">
    <location>
        <begin position="204"/>
        <end position="223"/>
    </location>
</feature>
<dbReference type="PROSITE" id="PS50850">
    <property type="entry name" value="MFS"/>
    <property type="match status" value="1"/>
</dbReference>
<feature type="transmembrane region" description="Helical" evidence="8">
    <location>
        <begin position="230"/>
        <end position="249"/>
    </location>
</feature>
<dbReference type="InterPro" id="IPR044775">
    <property type="entry name" value="MFS_ERD6/Tret1-like"/>
</dbReference>
<accession>A0AAQ3PWT6</accession>
<keyword evidence="4 8" id="KW-0812">Transmembrane</keyword>
<keyword evidence="11" id="KW-1185">Reference proteome</keyword>
<keyword evidence="3" id="KW-0762">Sugar transport</keyword>
<name>A0AAQ3PWT6_PASNO</name>
<feature type="region of interest" description="Disordered" evidence="7">
    <location>
        <begin position="1"/>
        <end position="61"/>
    </location>
</feature>
<dbReference type="GO" id="GO:0016020">
    <property type="term" value="C:membrane"/>
    <property type="evidence" value="ECO:0007669"/>
    <property type="project" value="UniProtKB-SubCell"/>
</dbReference>
<dbReference type="EMBL" id="CP144746">
    <property type="protein sequence ID" value="WVZ57039.1"/>
    <property type="molecule type" value="Genomic_DNA"/>
</dbReference>
<dbReference type="InterPro" id="IPR050549">
    <property type="entry name" value="MFS_Trehalose_Transporter"/>
</dbReference>
<dbReference type="Proteomes" id="UP001341281">
    <property type="component" value="Chromosome 02"/>
</dbReference>
<feature type="compositionally biased region" description="Basic residues" evidence="7">
    <location>
        <begin position="28"/>
        <end position="38"/>
    </location>
</feature>
<keyword evidence="5 8" id="KW-1133">Transmembrane helix</keyword>
<sequence>MAASLPSSAAASPPPLLRRNAAPPLSFRHSRRWRRPAAVRKDGRSAQLALPPAARPGSNGASGAISAAAAGKALPYKGREGQGSPWMVFLATAVAVCGSFEFGTCRYGHDRAHVMQVGYSAPAQDGIVSDIGLSNSEYGVFGSVLTIGAMIGALTCGRLADTLGRKMTMRFAAVVGIFGWLTVYFAKVPVFISEIAPKDIRGALAASNQLFICAGCSAAYIIGTLLSWRSLVVVGLIPCAVLFVGLFFIPESPRWLVRWTYELQILHSLILPYNNKIMLHSWIVSHYHTWLNITKMANKGRDKEFHSSLRKFRGEDSDISEEATEIKDYIESIRQLSKATIQDLFQRKNIYAVTVGIGLMIFQQLGGINALGFYTSYIFSSIGIRFSGKLGMTLIGLVQIPITLFGALLMDRSGRRALLLVSSSGTCLGCLLTGLSFYFKAQGLYSQFVPTLALCGILVYYAAYSVGMGPVPWVIMSEIFSIDMKAIAGGLVTLVNWISSFAVSYSFNFLMNWNPAGTFFMFSAASLTTVLFVARLVPETKGRTLEEIQTFLEAT</sequence>
<dbReference type="PANTHER" id="PTHR48021:SF45">
    <property type="entry name" value="OS03G0363500 PROTEIN"/>
    <property type="match status" value="1"/>
</dbReference>
<proteinExistence type="inferred from homology"/>
<comment type="subcellular location">
    <subcellularLocation>
        <location evidence="1">Membrane</location>
        <topology evidence="1">Multi-pass membrane protein</topology>
    </subcellularLocation>
</comment>
<evidence type="ECO:0000256" key="5">
    <source>
        <dbReference type="ARBA" id="ARBA00022989"/>
    </source>
</evidence>
<evidence type="ECO:0000313" key="10">
    <source>
        <dbReference type="EMBL" id="WVZ57039.1"/>
    </source>
</evidence>
<evidence type="ECO:0000313" key="11">
    <source>
        <dbReference type="Proteomes" id="UP001341281"/>
    </source>
</evidence>
<dbReference type="PRINTS" id="PR00171">
    <property type="entry name" value="SUGRTRNSPORT"/>
</dbReference>
<feature type="transmembrane region" description="Helical" evidence="8">
    <location>
        <begin position="350"/>
        <end position="370"/>
    </location>
</feature>
<dbReference type="Gene3D" id="1.20.1250.20">
    <property type="entry name" value="MFS general substrate transporter like domains"/>
    <property type="match status" value="2"/>
</dbReference>
<feature type="transmembrane region" description="Helical" evidence="8">
    <location>
        <begin position="487"/>
        <end position="507"/>
    </location>
</feature>
<dbReference type="InterPro" id="IPR005828">
    <property type="entry name" value="MFS_sugar_transport-like"/>
</dbReference>
<keyword evidence="3" id="KW-0813">Transport</keyword>
<dbReference type="InterPro" id="IPR036259">
    <property type="entry name" value="MFS_trans_sf"/>
</dbReference>
<evidence type="ECO:0000256" key="7">
    <source>
        <dbReference type="SAM" id="MobiDB-lite"/>
    </source>
</evidence>
<dbReference type="AlphaFoldDB" id="A0AAQ3PWT6"/>
<evidence type="ECO:0000256" key="3">
    <source>
        <dbReference type="ARBA" id="ARBA00022597"/>
    </source>
</evidence>
<evidence type="ECO:0000256" key="6">
    <source>
        <dbReference type="ARBA" id="ARBA00023136"/>
    </source>
</evidence>
<evidence type="ECO:0000256" key="8">
    <source>
        <dbReference type="SAM" id="Phobius"/>
    </source>
</evidence>
<organism evidence="10 11">
    <name type="scientific">Paspalum notatum var. saurae</name>
    <dbReference type="NCBI Taxonomy" id="547442"/>
    <lineage>
        <taxon>Eukaryota</taxon>
        <taxon>Viridiplantae</taxon>
        <taxon>Streptophyta</taxon>
        <taxon>Embryophyta</taxon>
        <taxon>Tracheophyta</taxon>
        <taxon>Spermatophyta</taxon>
        <taxon>Magnoliopsida</taxon>
        <taxon>Liliopsida</taxon>
        <taxon>Poales</taxon>
        <taxon>Poaceae</taxon>
        <taxon>PACMAD clade</taxon>
        <taxon>Panicoideae</taxon>
        <taxon>Andropogonodae</taxon>
        <taxon>Paspaleae</taxon>
        <taxon>Paspalinae</taxon>
        <taxon>Paspalum</taxon>
    </lineage>
</organism>
<dbReference type="CDD" id="cd17358">
    <property type="entry name" value="MFS_GLUT6_8_Class3_like"/>
    <property type="match status" value="1"/>
</dbReference>
<feature type="compositionally biased region" description="Low complexity" evidence="7">
    <location>
        <begin position="1"/>
        <end position="26"/>
    </location>
</feature>
<reference evidence="10 11" key="1">
    <citation type="submission" date="2024-02" db="EMBL/GenBank/DDBJ databases">
        <title>High-quality chromosome-scale genome assembly of Pensacola bahiagrass (Paspalum notatum Flugge var. saurae).</title>
        <authorList>
            <person name="Vega J.M."/>
            <person name="Podio M."/>
            <person name="Orjuela J."/>
            <person name="Siena L.A."/>
            <person name="Pessino S.C."/>
            <person name="Combes M.C."/>
            <person name="Mariac C."/>
            <person name="Albertini E."/>
            <person name="Pupilli F."/>
            <person name="Ortiz J.P.A."/>
            <person name="Leblanc O."/>
        </authorList>
    </citation>
    <scope>NUCLEOTIDE SEQUENCE [LARGE SCALE GENOMIC DNA]</scope>
    <source>
        <strain evidence="10">R1</strain>
        <tissue evidence="10">Leaf</tissue>
    </source>
</reference>
<feature type="transmembrane region" description="Helical" evidence="8">
    <location>
        <begin position="138"/>
        <end position="159"/>
    </location>
</feature>
<dbReference type="SUPFAM" id="SSF103473">
    <property type="entry name" value="MFS general substrate transporter"/>
    <property type="match status" value="1"/>
</dbReference>
<dbReference type="InterPro" id="IPR003663">
    <property type="entry name" value="Sugar/inositol_transpt"/>
</dbReference>